<keyword evidence="3 5" id="KW-0238">DNA-binding</keyword>
<dbReference type="Pfam" id="PF00931">
    <property type="entry name" value="NB-ARC"/>
    <property type="match status" value="1"/>
</dbReference>
<feature type="region of interest" description="Disordered" evidence="6">
    <location>
        <begin position="260"/>
        <end position="283"/>
    </location>
</feature>
<evidence type="ECO:0000313" key="8">
    <source>
        <dbReference type="EMBL" id="GIH17422.1"/>
    </source>
</evidence>
<dbReference type="InterPro" id="IPR027417">
    <property type="entry name" value="P-loop_NTPase"/>
</dbReference>
<proteinExistence type="inferred from homology"/>
<keyword evidence="9" id="KW-1185">Reference proteome</keyword>
<evidence type="ECO:0000256" key="4">
    <source>
        <dbReference type="ARBA" id="ARBA00023163"/>
    </source>
</evidence>
<evidence type="ECO:0000256" key="2">
    <source>
        <dbReference type="ARBA" id="ARBA00023015"/>
    </source>
</evidence>
<dbReference type="InterPro" id="IPR019734">
    <property type="entry name" value="TPR_rpt"/>
</dbReference>
<dbReference type="PRINTS" id="PR00364">
    <property type="entry name" value="DISEASERSIST"/>
</dbReference>
<dbReference type="PROSITE" id="PS51755">
    <property type="entry name" value="OMPR_PHOB"/>
    <property type="match status" value="1"/>
</dbReference>
<reference evidence="8" key="1">
    <citation type="submission" date="2021-01" db="EMBL/GenBank/DDBJ databases">
        <title>Whole genome shotgun sequence of Rugosimonospora africana NBRC 104875.</title>
        <authorList>
            <person name="Komaki H."/>
            <person name="Tamura T."/>
        </authorList>
    </citation>
    <scope>NUCLEOTIDE SEQUENCE</scope>
    <source>
        <strain evidence="8">NBRC 104875</strain>
    </source>
</reference>
<dbReference type="InterPro" id="IPR016032">
    <property type="entry name" value="Sig_transdc_resp-reg_C-effctor"/>
</dbReference>
<dbReference type="GO" id="GO:0003677">
    <property type="term" value="F:DNA binding"/>
    <property type="evidence" value="ECO:0007669"/>
    <property type="project" value="UniProtKB-UniRule"/>
</dbReference>
<evidence type="ECO:0000259" key="7">
    <source>
        <dbReference type="PROSITE" id="PS51755"/>
    </source>
</evidence>
<dbReference type="Gene3D" id="1.25.40.10">
    <property type="entry name" value="Tetratricopeptide repeat domain"/>
    <property type="match status" value="3"/>
</dbReference>
<dbReference type="InterPro" id="IPR002182">
    <property type="entry name" value="NB-ARC"/>
</dbReference>
<comment type="similarity">
    <text evidence="1">Belongs to the AfsR/DnrI/RedD regulatory family.</text>
</comment>
<keyword evidence="4" id="KW-0804">Transcription</keyword>
<dbReference type="SUPFAM" id="SSF46894">
    <property type="entry name" value="C-terminal effector domain of the bipartite response regulators"/>
    <property type="match status" value="1"/>
</dbReference>
<dbReference type="InterPro" id="IPR011990">
    <property type="entry name" value="TPR-like_helical_dom_sf"/>
</dbReference>
<evidence type="ECO:0000256" key="6">
    <source>
        <dbReference type="SAM" id="MobiDB-lite"/>
    </source>
</evidence>
<dbReference type="GO" id="GO:0000160">
    <property type="term" value="P:phosphorelay signal transduction system"/>
    <property type="evidence" value="ECO:0007669"/>
    <property type="project" value="InterPro"/>
</dbReference>
<dbReference type="GO" id="GO:0043531">
    <property type="term" value="F:ADP binding"/>
    <property type="evidence" value="ECO:0007669"/>
    <property type="project" value="InterPro"/>
</dbReference>
<dbReference type="Pfam" id="PF00486">
    <property type="entry name" value="Trans_reg_C"/>
    <property type="match status" value="1"/>
</dbReference>
<dbReference type="InterPro" id="IPR051677">
    <property type="entry name" value="AfsR-DnrI-RedD_regulator"/>
</dbReference>
<dbReference type="Proteomes" id="UP000642748">
    <property type="component" value="Unassembled WGS sequence"/>
</dbReference>
<protein>
    <submittedName>
        <fullName evidence="8">SARP family transcriptional regulator</fullName>
    </submittedName>
</protein>
<dbReference type="InterPro" id="IPR001867">
    <property type="entry name" value="OmpR/PhoB-type_DNA-bd"/>
</dbReference>
<evidence type="ECO:0000313" key="9">
    <source>
        <dbReference type="Proteomes" id="UP000642748"/>
    </source>
</evidence>
<evidence type="ECO:0000256" key="1">
    <source>
        <dbReference type="ARBA" id="ARBA00005820"/>
    </source>
</evidence>
<organism evidence="8 9">
    <name type="scientific">Rugosimonospora africana</name>
    <dbReference type="NCBI Taxonomy" id="556532"/>
    <lineage>
        <taxon>Bacteria</taxon>
        <taxon>Bacillati</taxon>
        <taxon>Actinomycetota</taxon>
        <taxon>Actinomycetes</taxon>
        <taxon>Micromonosporales</taxon>
        <taxon>Micromonosporaceae</taxon>
        <taxon>Rugosimonospora</taxon>
    </lineage>
</organism>
<keyword evidence="2" id="KW-0805">Transcription regulation</keyword>
<dbReference type="Pfam" id="PF13374">
    <property type="entry name" value="TPR_10"/>
    <property type="match status" value="1"/>
</dbReference>
<dbReference type="SMART" id="SM00862">
    <property type="entry name" value="Trans_reg_C"/>
    <property type="match status" value="1"/>
</dbReference>
<evidence type="ECO:0000256" key="3">
    <source>
        <dbReference type="ARBA" id="ARBA00023125"/>
    </source>
</evidence>
<dbReference type="SMART" id="SM00028">
    <property type="entry name" value="TPR"/>
    <property type="match status" value="7"/>
</dbReference>
<dbReference type="Pfam" id="PF03704">
    <property type="entry name" value="BTAD"/>
    <property type="match status" value="1"/>
</dbReference>
<dbReference type="SMART" id="SM01043">
    <property type="entry name" value="BTAD"/>
    <property type="match status" value="1"/>
</dbReference>
<gene>
    <name evidence="8" type="ORF">Raf01_55940</name>
</gene>
<dbReference type="SUPFAM" id="SSF48452">
    <property type="entry name" value="TPR-like"/>
    <property type="match status" value="3"/>
</dbReference>
<dbReference type="CDD" id="cd15831">
    <property type="entry name" value="BTAD"/>
    <property type="match status" value="1"/>
</dbReference>
<dbReference type="AlphaFoldDB" id="A0A8J3QWM1"/>
<comment type="caution">
    <text evidence="8">The sequence shown here is derived from an EMBL/GenBank/DDBJ whole genome shotgun (WGS) entry which is preliminary data.</text>
</comment>
<feature type="compositionally biased region" description="Low complexity" evidence="6">
    <location>
        <begin position="260"/>
        <end position="274"/>
    </location>
</feature>
<dbReference type="InterPro" id="IPR036388">
    <property type="entry name" value="WH-like_DNA-bd_sf"/>
</dbReference>
<dbReference type="PANTHER" id="PTHR35807:SF1">
    <property type="entry name" value="TRANSCRIPTIONAL REGULATOR REDD"/>
    <property type="match status" value="1"/>
</dbReference>
<sequence>MRFLVLGPVAVQVDDLEIAVHRPRERALLAYLLLSANRIVPLVELVEAMWGGIAPATARAQIQADVYAIRRVFRESRAPDPIGTVQGGYRIAVGPAELDLAEFSQAFAGARKSIDLGNSETAAHLLRQALALWRGPALAGLRGAYVDAARAGLEERWLAAHEELADIDLHLGRETEVAAELGRLVQAYPLRERLRGQLMVALYRNGQQAEALALVRDLRRQLADQYGLDPSPQIRRVELLILRDDPALRATHRSRWLFDDASAAPGGDGDSQPARPAPAELPPAIPDFVGRGAEVARLDSLLPDATASGLTTLAIVGRGGVGKTALAVWWLHRIAHLFPDGQLFANLEGYGPGPRPGPADVLARFLRTLRVPEERIPTGQDELAGLFRSLVAGRRFLILLDNAADADQVVPLLPGDARCLVVVTSRDRLGALVATQGARRLTLDVFDEDEARALLRAVLGTDRITAEEDACADLVRLCGHLPLALRIAAARLDDQHSTPIAEYAATLAAAGPLGGLAIDEDPQVAVRAVMDASYVQLTGDERRLFVLLDLVRGPDFTAEVAAALTGWSVSRAETALDRLAAGHLLNAAGTRYAMHDLVRIFCAEHAGSEPDGGDLDAARERMFGWYLHQSDAAARLLYPQIVRLELPPAPAGLPPVGFGDHGDARAWLSAELPNLLAAIEFAGPRPVAWLLADALRGYFWQTRRTLDWRRAAEAGLAAAAERGDLAAQAAGRLSLGQMSYCSRLYPLAIEHYTAALAQSRDVGWPQAQAAILTNLASVVADTGRPAEALEHLLAALPINRAEGWRAGEAITLGNLGLVAASAGRLAEAENWYLQALTLHREGQSYASTAVILGNLADIEILTDRPSAALRHATESLNLARKVGRLDAETLALIYLADVEGARGDLAVMLQRATEAVRLMSTGNDLQIEAMARNSLGRAFGRCGDHRAALDQHAAARRLAIETGSRFVEVEALIGLATIRLSVGELAQAEADVQRAIEESRALGYRVLEGYALGERARLGLAAGEFKEAIHDAREALAIHRETGGRQGELQALALLSRLGADT</sequence>
<dbReference type="GO" id="GO:0006355">
    <property type="term" value="P:regulation of DNA-templated transcription"/>
    <property type="evidence" value="ECO:0007669"/>
    <property type="project" value="InterPro"/>
</dbReference>
<feature type="domain" description="OmpR/PhoB-type" evidence="7">
    <location>
        <begin position="1"/>
        <end position="93"/>
    </location>
</feature>
<dbReference type="SUPFAM" id="SSF52540">
    <property type="entry name" value="P-loop containing nucleoside triphosphate hydrolases"/>
    <property type="match status" value="1"/>
</dbReference>
<evidence type="ECO:0000256" key="5">
    <source>
        <dbReference type="PROSITE-ProRule" id="PRU01091"/>
    </source>
</evidence>
<dbReference type="EMBL" id="BONZ01000055">
    <property type="protein sequence ID" value="GIH17422.1"/>
    <property type="molecule type" value="Genomic_DNA"/>
</dbReference>
<feature type="DNA-binding region" description="OmpR/PhoB-type" evidence="5">
    <location>
        <begin position="1"/>
        <end position="93"/>
    </location>
</feature>
<name>A0A8J3QWM1_9ACTN</name>
<dbReference type="Gene3D" id="3.40.50.300">
    <property type="entry name" value="P-loop containing nucleotide triphosphate hydrolases"/>
    <property type="match status" value="1"/>
</dbReference>
<dbReference type="InterPro" id="IPR005158">
    <property type="entry name" value="BTAD"/>
</dbReference>
<accession>A0A8J3QWM1</accession>
<dbReference type="Gene3D" id="1.10.10.10">
    <property type="entry name" value="Winged helix-like DNA-binding domain superfamily/Winged helix DNA-binding domain"/>
    <property type="match status" value="1"/>
</dbReference>
<dbReference type="PANTHER" id="PTHR35807">
    <property type="entry name" value="TRANSCRIPTIONAL REGULATOR REDD-RELATED"/>
    <property type="match status" value="1"/>
</dbReference>
<dbReference type="Pfam" id="PF13424">
    <property type="entry name" value="TPR_12"/>
    <property type="match status" value="1"/>
</dbReference>